<organism evidence="1 2">
    <name type="scientific">Porites lobata</name>
    <dbReference type="NCBI Taxonomy" id="104759"/>
    <lineage>
        <taxon>Eukaryota</taxon>
        <taxon>Metazoa</taxon>
        <taxon>Cnidaria</taxon>
        <taxon>Anthozoa</taxon>
        <taxon>Hexacorallia</taxon>
        <taxon>Scleractinia</taxon>
        <taxon>Fungiina</taxon>
        <taxon>Poritidae</taxon>
        <taxon>Porites</taxon>
    </lineage>
</organism>
<gene>
    <name evidence="1" type="ORF">PLOB_00038180</name>
</gene>
<reference evidence="1 2" key="1">
    <citation type="submission" date="2022-05" db="EMBL/GenBank/DDBJ databases">
        <authorList>
            <consortium name="Genoscope - CEA"/>
            <person name="William W."/>
        </authorList>
    </citation>
    <scope>NUCLEOTIDE SEQUENCE [LARGE SCALE GENOMIC DNA]</scope>
</reference>
<comment type="caution">
    <text evidence="1">The sequence shown here is derived from an EMBL/GenBank/DDBJ whole genome shotgun (WGS) entry which is preliminary data.</text>
</comment>
<evidence type="ECO:0000313" key="1">
    <source>
        <dbReference type="EMBL" id="CAH3187730.1"/>
    </source>
</evidence>
<dbReference type="Proteomes" id="UP001159405">
    <property type="component" value="Unassembled WGS sequence"/>
</dbReference>
<protein>
    <submittedName>
        <fullName evidence="1">Uncharacterized protein</fullName>
    </submittedName>
</protein>
<accession>A0ABN8S8Z0</accession>
<dbReference type="PANTHER" id="PTHR21325:SF31">
    <property type="entry name" value="GH22081P-RELATED"/>
    <property type="match status" value="1"/>
</dbReference>
<keyword evidence="2" id="KW-1185">Reference proteome</keyword>
<sequence>MSLDATVLKNLCLALVQKPCRLMGFLLILKESHGVSMDPVHDRESMDPVNESGPWTQSKHWRGRIFEPIHSITKSVTRAAICSKEGRFLAECLNIFALVVALFQSHSGGYEVISEFDNIDYGNDWKLLTMWIETEDICHICTDMDKLGPRSFNNNNNVPRLFVNLVPPMDMCLLYELHGG</sequence>
<name>A0ABN8S8Z0_9CNID</name>
<dbReference type="EMBL" id="CALNXK010000564">
    <property type="protein sequence ID" value="CAH3187730.1"/>
    <property type="molecule type" value="Genomic_DNA"/>
</dbReference>
<dbReference type="PANTHER" id="PTHR21325">
    <property type="entry name" value="PHOSPHOLIPASE B, PLB1"/>
    <property type="match status" value="1"/>
</dbReference>
<proteinExistence type="predicted"/>
<evidence type="ECO:0000313" key="2">
    <source>
        <dbReference type="Proteomes" id="UP001159405"/>
    </source>
</evidence>
<dbReference type="InterPro" id="IPR038885">
    <property type="entry name" value="PLB1"/>
</dbReference>